<dbReference type="SUPFAM" id="SSF53474">
    <property type="entry name" value="alpha/beta-Hydrolases"/>
    <property type="match status" value="1"/>
</dbReference>
<proteinExistence type="predicted"/>
<keyword evidence="1" id="KW-0378">Hydrolase</keyword>
<gene>
    <name evidence="1" type="ORF">ISP08_12370</name>
</gene>
<evidence type="ECO:0000313" key="2">
    <source>
        <dbReference type="Proteomes" id="UP000594455"/>
    </source>
</evidence>
<evidence type="ECO:0000313" key="1">
    <source>
        <dbReference type="EMBL" id="QPM75094.1"/>
    </source>
</evidence>
<dbReference type="Proteomes" id="UP000594455">
    <property type="component" value="Chromosome"/>
</dbReference>
<reference evidence="1 2" key="1">
    <citation type="submission" date="2020-10" db="EMBL/GenBank/DDBJ databases">
        <title>Closed genome sequences of Staphylococcus lloydii sp. nov. and Staphylococcus durrellii sp. nov. Isolated from Captive Fruit Bats (Pteropus livingstonii).</title>
        <authorList>
            <person name="Fountain K."/>
        </authorList>
    </citation>
    <scope>NUCLEOTIDE SEQUENCE [LARGE SCALE GENOMIC DNA]</scope>
    <source>
        <strain evidence="1 2">23_2_7_LY</strain>
    </source>
</reference>
<keyword evidence="2" id="KW-1185">Reference proteome</keyword>
<dbReference type="RefSeq" id="WP_195718842.1">
    <property type="nucleotide sequence ID" value="NZ_CP064056.1"/>
</dbReference>
<dbReference type="AlphaFoldDB" id="A0A7T1AZQ6"/>
<dbReference type="EMBL" id="CP064056">
    <property type="protein sequence ID" value="QPM75094.1"/>
    <property type="molecule type" value="Genomic_DNA"/>
</dbReference>
<dbReference type="GO" id="GO:0016787">
    <property type="term" value="F:hydrolase activity"/>
    <property type="evidence" value="ECO:0007669"/>
    <property type="project" value="UniProtKB-KW"/>
</dbReference>
<dbReference type="KEGG" id="sllo:ISP08_12370"/>
<dbReference type="Gene3D" id="3.40.50.1820">
    <property type="entry name" value="alpha/beta hydrolase"/>
    <property type="match status" value="1"/>
</dbReference>
<name>A0A7T1AZQ6_9STAP</name>
<protein>
    <submittedName>
        <fullName evidence="1">Alpha/beta hydrolase</fullName>
    </submittedName>
</protein>
<dbReference type="InterPro" id="IPR029058">
    <property type="entry name" value="AB_hydrolase_fold"/>
</dbReference>
<accession>A0A7T1AZQ6</accession>
<sequence>MIKLKTIYFLGGLGSNKLFTKDLEANLKNIDLKQIDLPGIGGEYDVEVNNISDLLEWFDSKIDIKEDFILMGHSLGADIVLLLKHHISYIKKIILLDGGIVNLDDFEYSLKNEIADLINFVDSSEYSSLDEYLLNEKEDYMFWSKNIKRASVAKMIFNLNKQKYCLSVNIDATINLLKLRRQLKRSYLKMLNSTDTLILLPENQSKEIEEYKINIIENECNLNYKLVENSGHDIYIDNPEKVGEIISEWIYK</sequence>
<organism evidence="1 2">
    <name type="scientific">Staphylococcus lloydii</name>
    <dbReference type="NCBI Taxonomy" id="2781774"/>
    <lineage>
        <taxon>Bacteria</taxon>
        <taxon>Bacillati</taxon>
        <taxon>Bacillota</taxon>
        <taxon>Bacilli</taxon>
        <taxon>Bacillales</taxon>
        <taxon>Staphylococcaceae</taxon>
        <taxon>Staphylococcus</taxon>
    </lineage>
</organism>